<name>A0A0F9FEY1_9ZZZZ</name>
<comment type="caution">
    <text evidence="3">The sequence shown here is derived from an EMBL/GenBank/DDBJ whole genome shotgun (WGS) entry which is preliminary data.</text>
</comment>
<dbReference type="SMART" id="SM00834">
    <property type="entry name" value="CxxC_CXXC_SSSS"/>
    <property type="match status" value="1"/>
</dbReference>
<sequence length="108" mass="12385">MPLYEYRCECGQEFEALKRMDDRHNADCPECKKPATLAISNTHFRMAEPFRVIDSQGNITQEKQVVNPLPSLKDTKPVEHNPSVPKPIISRGGNVYYPRKQRRVSNAT</sequence>
<evidence type="ECO:0000256" key="1">
    <source>
        <dbReference type="SAM" id="MobiDB-lite"/>
    </source>
</evidence>
<dbReference type="NCBIfam" id="TIGR02605">
    <property type="entry name" value="CxxC_CxxC_SSSS"/>
    <property type="match status" value="1"/>
</dbReference>
<dbReference type="AlphaFoldDB" id="A0A0F9FEY1"/>
<dbReference type="EMBL" id="LAZR01030707">
    <property type="protein sequence ID" value="KKL55810.1"/>
    <property type="molecule type" value="Genomic_DNA"/>
</dbReference>
<proteinExistence type="predicted"/>
<protein>
    <recommendedName>
        <fullName evidence="2">Putative regulatory protein FmdB zinc ribbon domain-containing protein</fullName>
    </recommendedName>
</protein>
<feature type="region of interest" description="Disordered" evidence="1">
    <location>
        <begin position="70"/>
        <end position="108"/>
    </location>
</feature>
<feature type="domain" description="Putative regulatory protein FmdB zinc ribbon" evidence="2">
    <location>
        <begin position="1"/>
        <end position="40"/>
    </location>
</feature>
<evidence type="ECO:0000259" key="2">
    <source>
        <dbReference type="SMART" id="SM00834"/>
    </source>
</evidence>
<accession>A0A0F9FEY1</accession>
<gene>
    <name evidence="3" type="ORF">LCGC14_2251700</name>
</gene>
<feature type="compositionally biased region" description="Basic residues" evidence="1">
    <location>
        <begin position="99"/>
        <end position="108"/>
    </location>
</feature>
<reference evidence="3" key="1">
    <citation type="journal article" date="2015" name="Nature">
        <title>Complex archaea that bridge the gap between prokaryotes and eukaryotes.</title>
        <authorList>
            <person name="Spang A."/>
            <person name="Saw J.H."/>
            <person name="Jorgensen S.L."/>
            <person name="Zaremba-Niedzwiedzka K."/>
            <person name="Martijn J."/>
            <person name="Lind A.E."/>
            <person name="van Eijk R."/>
            <person name="Schleper C."/>
            <person name="Guy L."/>
            <person name="Ettema T.J."/>
        </authorList>
    </citation>
    <scope>NUCLEOTIDE SEQUENCE</scope>
</reference>
<organism evidence="3">
    <name type="scientific">marine sediment metagenome</name>
    <dbReference type="NCBI Taxonomy" id="412755"/>
    <lineage>
        <taxon>unclassified sequences</taxon>
        <taxon>metagenomes</taxon>
        <taxon>ecological metagenomes</taxon>
    </lineage>
</organism>
<dbReference type="InterPro" id="IPR013429">
    <property type="entry name" value="Regulatory_FmdB_Zinc_ribbon"/>
</dbReference>
<evidence type="ECO:0000313" key="3">
    <source>
        <dbReference type="EMBL" id="KKL55810.1"/>
    </source>
</evidence>
<dbReference type="Pfam" id="PF09723">
    <property type="entry name" value="Zn_ribbon_8"/>
    <property type="match status" value="1"/>
</dbReference>